<protein>
    <submittedName>
        <fullName evidence="5">Helix-turn-helix transcriptional regulator</fullName>
    </submittedName>
</protein>
<dbReference type="PROSITE" id="PS01124">
    <property type="entry name" value="HTH_ARAC_FAMILY_2"/>
    <property type="match status" value="1"/>
</dbReference>
<proteinExistence type="predicted"/>
<dbReference type="InterPro" id="IPR009057">
    <property type="entry name" value="Homeodomain-like_sf"/>
</dbReference>
<feature type="domain" description="HTH araC/xylS-type" evidence="4">
    <location>
        <begin position="192"/>
        <end position="290"/>
    </location>
</feature>
<dbReference type="PANTHER" id="PTHR46796">
    <property type="entry name" value="HTH-TYPE TRANSCRIPTIONAL ACTIVATOR RHAS-RELATED"/>
    <property type="match status" value="1"/>
</dbReference>
<keyword evidence="3" id="KW-0804">Transcription</keyword>
<evidence type="ECO:0000259" key="4">
    <source>
        <dbReference type="PROSITE" id="PS01124"/>
    </source>
</evidence>
<evidence type="ECO:0000256" key="2">
    <source>
        <dbReference type="ARBA" id="ARBA00023125"/>
    </source>
</evidence>
<dbReference type="InterPro" id="IPR050204">
    <property type="entry name" value="AraC_XylS_family_regulators"/>
</dbReference>
<dbReference type="RefSeq" id="WP_211851239.1">
    <property type="nucleotide sequence ID" value="NZ_JAAGBB010000004.1"/>
</dbReference>
<reference evidence="6" key="1">
    <citation type="journal article" date="2021" name="Syst. Appl. Microbiol.">
        <title>Roseomonas hellenica sp. nov., isolated from roots of wild-growing Alkanna tinctoria.</title>
        <authorList>
            <person name="Rat A."/>
            <person name="Naranjo H.D."/>
            <person name="Lebbe L."/>
            <person name="Cnockaert M."/>
            <person name="Krigas N."/>
            <person name="Grigoriadou K."/>
            <person name="Maloupa E."/>
            <person name="Willems A."/>
        </authorList>
    </citation>
    <scope>NUCLEOTIDE SEQUENCE [LARGE SCALE GENOMIC DNA]</scope>
    <source>
        <strain evidence="6">LMG 31523</strain>
    </source>
</reference>
<dbReference type="Gene3D" id="1.10.10.60">
    <property type="entry name" value="Homeodomain-like"/>
    <property type="match status" value="1"/>
</dbReference>
<dbReference type="PANTHER" id="PTHR46796:SF6">
    <property type="entry name" value="ARAC SUBFAMILY"/>
    <property type="match status" value="1"/>
</dbReference>
<gene>
    <name evidence="5" type="ORF">GXW71_04695</name>
</gene>
<evidence type="ECO:0000256" key="3">
    <source>
        <dbReference type="ARBA" id="ARBA00023163"/>
    </source>
</evidence>
<evidence type="ECO:0000313" key="6">
    <source>
        <dbReference type="Proteomes" id="UP001196870"/>
    </source>
</evidence>
<dbReference type="InterPro" id="IPR018062">
    <property type="entry name" value="HTH_AraC-typ_CS"/>
</dbReference>
<dbReference type="Pfam" id="PF12833">
    <property type="entry name" value="HTH_18"/>
    <property type="match status" value="1"/>
</dbReference>
<keyword evidence="6" id="KW-1185">Reference proteome</keyword>
<dbReference type="Proteomes" id="UP001196870">
    <property type="component" value="Unassembled WGS sequence"/>
</dbReference>
<dbReference type="InterPro" id="IPR020449">
    <property type="entry name" value="Tscrpt_reg_AraC-type_HTH"/>
</dbReference>
<comment type="caution">
    <text evidence="5">The sequence shown here is derived from an EMBL/GenBank/DDBJ whole genome shotgun (WGS) entry which is preliminary data.</text>
</comment>
<dbReference type="PRINTS" id="PR00032">
    <property type="entry name" value="HTHARAC"/>
</dbReference>
<dbReference type="InterPro" id="IPR018060">
    <property type="entry name" value="HTH_AraC"/>
</dbReference>
<organism evidence="5 6">
    <name type="scientific">Plastoroseomonas hellenica</name>
    <dbReference type="NCBI Taxonomy" id="2687306"/>
    <lineage>
        <taxon>Bacteria</taxon>
        <taxon>Pseudomonadati</taxon>
        <taxon>Pseudomonadota</taxon>
        <taxon>Alphaproteobacteria</taxon>
        <taxon>Acetobacterales</taxon>
        <taxon>Acetobacteraceae</taxon>
        <taxon>Plastoroseomonas</taxon>
    </lineage>
</organism>
<name>A0ABS5ETM6_9PROT</name>
<keyword evidence="1" id="KW-0805">Transcription regulation</keyword>
<keyword evidence="2" id="KW-0238">DNA-binding</keyword>
<dbReference type="SUPFAM" id="SSF46689">
    <property type="entry name" value="Homeodomain-like"/>
    <property type="match status" value="2"/>
</dbReference>
<accession>A0ABS5ETM6</accession>
<dbReference type="PROSITE" id="PS00041">
    <property type="entry name" value="HTH_ARAC_FAMILY_1"/>
    <property type="match status" value="1"/>
</dbReference>
<dbReference type="SMART" id="SM00342">
    <property type="entry name" value="HTH_ARAC"/>
    <property type="match status" value="1"/>
</dbReference>
<evidence type="ECO:0000256" key="1">
    <source>
        <dbReference type="ARBA" id="ARBA00023015"/>
    </source>
</evidence>
<sequence>MALTPLIGQGRMRVIEEAPHEPAVTQSWRHRSLVFDHRRWSCREAELTWTAPSHLIVLTQRGSTTQTRIACAGELVHDGHDRPGMLSFVPAGVERSGLYRNADLVYSALWLDPRLPGLCGRDWATLPILINRADAVVATLLSSLRDEIAAGGMPEAVYVEHLAAVAMHRILALDGAPPRRKDHGRLSGTTLRRVQDHVEAHLDQEIALSDLAAIAGMTGDSFARQFKAAAGLAPYAFVIERRMRRAEDLLARPEMALAQIAMALGFSSQSHFTTTFRRQRGMTPRAYRQRLFS</sequence>
<evidence type="ECO:0000313" key="5">
    <source>
        <dbReference type="EMBL" id="MBR0663651.1"/>
    </source>
</evidence>
<dbReference type="EMBL" id="JAAGBB010000004">
    <property type="protein sequence ID" value="MBR0663651.1"/>
    <property type="molecule type" value="Genomic_DNA"/>
</dbReference>